<sequence>MGNHSRSRSARRDLATVTITCVRDGHAHAVPDVQIAGPQADGRGRYVALCGHVVTAAPMIDPEGAPCPLCSRS</sequence>
<comment type="caution">
    <text evidence="1">The sequence shown here is derived from an EMBL/GenBank/DDBJ whole genome shotgun (WGS) entry which is preliminary data.</text>
</comment>
<dbReference type="Proteomes" id="UP001183202">
    <property type="component" value="Unassembled WGS sequence"/>
</dbReference>
<reference evidence="2" key="1">
    <citation type="submission" date="2023-07" db="EMBL/GenBank/DDBJ databases">
        <title>30 novel species of actinomycetes from the DSMZ collection.</title>
        <authorList>
            <person name="Nouioui I."/>
        </authorList>
    </citation>
    <scope>NUCLEOTIDE SEQUENCE [LARGE SCALE GENOMIC DNA]</scope>
    <source>
        <strain evidence="2">DSM 45834</strain>
    </source>
</reference>
<organism evidence="1 2">
    <name type="scientific">Pseudonocardia charpentierae</name>
    <dbReference type="NCBI Taxonomy" id="3075545"/>
    <lineage>
        <taxon>Bacteria</taxon>
        <taxon>Bacillati</taxon>
        <taxon>Actinomycetota</taxon>
        <taxon>Actinomycetes</taxon>
        <taxon>Pseudonocardiales</taxon>
        <taxon>Pseudonocardiaceae</taxon>
        <taxon>Pseudonocardia</taxon>
    </lineage>
</organism>
<dbReference type="EMBL" id="JAVREJ010000016">
    <property type="protein sequence ID" value="MDT0351996.1"/>
    <property type="molecule type" value="Genomic_DNA"/>
</dbReference>
<name>A0ABU2NDI2_9PSEU</name>
<evidence type="ECO:0000313" key="2">
    <source>
        <dbReference type="Proteomes" id="UP001183202"/>
    </source>
</evidence>
<gene>
    <name evidence="1" type="ORF">RM445_20925</name>
</gene>
<protein>
    <submittedName>
        <fullName evidence="1">Uncharacterized protein</fullName>
    </submittedName>
</protein>
<dbReference type="RefSeq" id="WP_311558506.1">
    <property type="nucleotide sequence ID" value="NZ_JAVREJ010000016.1"/>
</dbReference>
<keyword evidence="2" id="KW-1185">Reference proteome</keyword>
<proteinExistence type="predicted"/>
<accession>A0ABU2NDI2</accession>
<evidence type="ECO:0000313" key="1">
    <source>
        <dbReference type="EMBL" id="MDT0351996.1"/>
    </source>
</evidence>